<keyword evidence="4" id="KW-1185">Reference proteome</keyword>
<evidence type="ECO:0000313" key="3">
    <source>
        <dbReference type="EMBL" id="GAA4795834.1"/>
    </source>
</evidence>
<dbReference type="InterPro" id="IPR012337">
    <property type="entry name" value="RNaseH-like_sf"/>
</dbReference>
<feature type="domain" description="ExoI C-terminal" evidence="2">
    <location>
        <begin position="162"/>
        <end position="281"/>
    </location>
</feature>
<feature type="domain" description="ExoI SH3-like" evidence="1">
    <location>
        <begin position="19"/>
        <end position="157"/>
    </location>
</feature>
<evidence type="ECO:0000259" key="1">
    <source>
        <dbReference type="PROSITE" id="PS51784"/>
    </source>
</evidence>
<gene>
    <name evidence="3" type="ORF">GCM10023307_22110</name>
</gene>
<dbReference type="SUPFAM" id="SSF53098">
    <property type="entry name" value="Ribonuclease H-like"/>
    <property type="match status" value="1"/>
</dbReference>
<dbReference type="EMBL" id="BAABJE010000010">
    <property type="protein sequence ID" value="GAA4795834.1"/>
    <property type="molecule type" value="Genomic_DNA"/>
</dbReference>
<name>A0ABP9BL40_9GAMM</name>
<dbReference type="Gene3D" id="1.20.1280.70">
    <property type="entry name" value="Exonuclease ExoI, domain 3"/>
    <property type="match status" value="1"/>
</dbReference>
<comment type="caution">
    <text evidence="3">The sequence shown here is derived from an EMBL/GenBank/DDBJ whole genome shotgun (WGS) entry which is preliminary data.</text>
</comment>
<reference evidence="4" key="1">
    <citation type="journal article" date="2019" name="Int. J. Syst. Evol. Microbiol.">
        <title>The Global Catalogue of Microorganisms (GCM) 10K type strain sequencing project: providing services to taxonomists for standard genome sequencing and annotation.</title>
        <authorList>
            <consortium name="The Broad Institute Genomics Platform"/>
            <consortium name="The Broad Institute Genome Sequencing Center for Infectious Disease"/>
            <person name="Wu L."/>
            <person name="Ma J."/>
        </authorList>
    </citation>
    <scope>NUCLEOTIDE SEQUENCE [LARGE SCALE GENOMIC DNA]</scope>
    <source>
        <strain evidence="4">JCM 18204</strain>
    </source>
</reference>
<dbReference type="InterPro" id="IPR034747">
    <property type="entry name" value="EXOI_SH3"/>
</dbReference>
<organism evidence="3 4">
    <name type="scientific">Lysobacter hankyongensis</name>
    <dbReference type="NCBI Taxonomy" id="1176535"/>
    <lineage>
        <taxon>Bacteria</taxon>
        <taxon>Pseudomonadati</taxon>
        <taxon>Pseudomonadota</taxon>
        <taxon>Gammaproteobacteria</taxon>
        <taxon>Lysobacterales</taxon>
        <taxon>Lysobacteraceae</taxon>
        <taxon>Lysobacter</taxon>
    </lineage>
</organism>
<dbReference type="Pfam" id="PF26016">
    <property type="entry name" value="ExoI_C"/>
    <property type="match status" value="1"/>
</dbReference>
<dbReference type="PROSITE" id="PS51784">
    <property type="entry name" value="EXOI_SH3"/>
    <property type="match status" value="1"/>
</dbReference>
<evidence type="ECO:0000259" key="2">
    <source>
        <dbReference type="PROSITE" id="PS51785"/>
    </source>
</evidence>
<dbReference type="InterPro" id="IPR038649">
    <property type="entry name" value="EXOI_SH3_sf"/>
</dbReference>
<proteinExistence type="predicted"/>
<dbReference type="InterPro" id="IPR058561">
    <property type="entry name" value="Exonuc_1_C"/>
</dbReference>
<dbReference type="Proteomes" id="UP001499959">
    <property type="component" value="Unassembled WGS sequence"/>
</dbReference>
<dbReference type="PROSITE" id="PS51785">
    <property type="entry name" value="EXOI_C"/>
    <property type="match status" value="1"/>
</dbReference>
<accession>A0ABP9BL40</accession>
<evidence type="ECO:0000313" key="4">
    <source>
        <dbReference type="Proteomes" id="UP001499959"/>
    </source>
</evidence>
<protein>
    <submittedName>
        <fullName evidence="3">Uncharacterized protein</fullName>
    </submittedName>
</protein>
<sequence length="285" mass="32704">MSDVEATLALCRLVSVRAPQAWQRFVRFSKKATVIDFIQGEDAFLLTEFYSNEAYHTPVVCVGIDPADANARLCLTLNSRTRTLLMASDDEILASLDEKPCPLRRVRVNAAPSLTPLYEVDELEFDLDQYEMETIACEVKADPSVCERLIRIYHSRAKPWPTSSYVEQRIYDGFYTREDEVLMQQFHEAGWHERADLVSRLKDDRLRLLGMRLLHDEVPHLLTQQQSQAVKAHFAQREQALEVGPLSCAQAVSETDDLIKRLAPADVERLIEYRSYLTKKIADEQ</sequence>
<dbReference type="Gene3D" id="3.30.1520.20">
    <property type="entry name" value="Exonuclease ExoI, domain 2"/>
    <property type="match status" value="1"/>
</dbReference>